<dbReference type="RefSeq" id="WP_189586848.1">
    <property type="nucleotide sequence ID" value="NZ_BMYV01000003.1"/>
</dbReference>
<feature type="transmembrane region" description="Helical" evidence="2">
    <location>
        <begin position="64"/>
        <end position="90"/>
    </location>
</feature>
<protein>
    <submittedName>
        <fullName evidence="3">Uncharacterized protein</fullName>
    </submittedName>
</protein>
<comment type="caution">
    <text evidence="3">The sequence shown here is derived from an EMBL/GenBank/DDBJ whole genome shotgun (WGS) entry which is preliminary data.</text>
</comment>
<keyword evidence="2" id="KW-1133">Transmembrane helix</keyword>
<keyword evidence="2" id="KW-0812">Transmembrane</keyword>
<feature type="transmembrane region" description="Helical" evidence="2">
    <location>
        <begin position="128"/>
        <end position="150"/>
    </location>
</feature>
<proteinExistence type="predicted"/>
<gene>
    <name evidence="3" type="ORF">GCM10011309_25470</name>
</gene>
<reference evidence="3 4" key="1">
    <citation type="journal article" date="2014" name="Int. J. Syst. Evol. Microbiol.">
        <title>Complete genome sequence of Corynebacterium casei LMG S-19264T (=DSM 44701T), isolated from a smear-ripened cheese.</title>
        <authorList>
            <consortium name="US DOE Joint Genome Institute (JGI-PGF)"/>
            <person name="Walter F."/>
            <person name="Albersmeier A."/>
            <person name="Kalinowski J."/>
            <person name="Ruckert C."/>
        </authorList>
    </citation>
    <scope>NUCLEOTIDE SEQUENCE [LARGE SCALE GENOMIC DNA]</scope>
    <source>
        <strain evidence="3 4">KCTC 23968</strain>
    </source>
</reference>
<dbReference type="Proteomes" id="UP000600865">
    <property type="component" value="Unassembled WGS sequence"/>
</dbReference>
<keyword evidence="4" id="KW-1185">Reference proteome</keyword>
<dbReference type="AlphaFoldDB" id="A0A918KUH3"/>
<feature type="transmembrane region" description="Helical" evidence="2">
    <location>
        <begin position="27"/>
        <end position="52"/>
    </location>
</feature>
<accession>A0A918KUH3</accession>
<keyword evidence="2" id="KW-0472">Membrane</keyword>
<feature type="region of interest" description="Disordered" evidence="1">
    <location>
        <begin position="1"/>
        <end position="23"/>
    </location>
</feature>
<sequence>MTDDPVLPIAERPHAAPRSGTKPSGRLADLIAAGLAGLGAALSLIVAAWFFLGFAENDTRPEHLASAFVLTAGLFSFAISPFAISAYLAWRAHSSGATRRGLLWVLFLMLPWIALGAVAATLTPLPFWSGVLMASLATMLSLWAIISLILDWRMSGTTK</sequence>
<name>A0A918KUH3_9PROT</name>
<evidence type="ECO:0000256" key="2">
    <source>
        <dbReference type="SAM" id="Phobius"/>
    </source>
</evidence>
<evidence type="ECO:0000313" key="4">
    <source>
        <dbReference type="Proteomes" id="UP000600865"/>
    </source>
</evidence>
<organism evidence="3 4">
    <name type="scientific">Litorimonas cladophorae</name>
    <dbReference type="NCBI Taxonomy" id="1220491"/>
    <lineage>
        <taxon>Bacteria</taxon>
        <taxon>Pseudomonadati</taxon>
        <taxon>Pseudomonadota</taxon>
        <taxon>Alphaproteobacteria</taxon>
        <taxon>Maricaulales</taxon>
        <taxon>Robiginitomaculaceae</taxon>
    </lineage>
</organism>
<feature type="transmembrane region" description="Helical" evidence="2">
    <location>
        <begin position="102"/>
        <end position="122"/>
    </location>
</feature>
<evidence type="ECO:0000313" key="3">
    <source>
        <dbReference type="EMBL" id="GGX74244.1"/>
    </source>
</evidence>
<dbReference type="EMBL" id="BMYV01000003">
    <property type="protein sequence ID" value="GGX74244.1"/>
    <property type="molecule type" value="Genomic_DNA"/>
</dbReference>
<evidence type="ECO:0000256" key="1">
    <source>
        <dbReference type="SAM" id="MobiDB-lite"/>
    </source>
</evidence>